<proteinExistence type="predicted"/>
<evidence type="ECO:0000256" key="1">
    <source>
        <dbReference type="SAM" id="MobiDB-lite"/>
    </source>
</evidence>
<feature type="region of interest" description="Disordered" evidence="1">
    <location>
        <begin position="98"/>
        <end position="125"/>
    </location>
</feature>
<reference evidence="2" key="1">
    <citation type="submission" date="2022-10" db="EMBL/GenBank/DDBJ databases">
        <title>Tapping the CABI collections for fungal endophytes: first genome assemblies for Collariella, Neodidymelliopsis, Ascochyta clinopodiicola, Didymella pomorum, Didymosphaeria variabile, Neocosmospora piperis and Neocucurbitaria cava.</title>
        <authorList>
            <person name="Hill R."/>
        </authorList>
    </citation>
    <scope>NUCLEOTIDE SEQUENCE</scope>
    <source>
        <strain evidence="2">IMI 356814</strain>
    </source>
</reference>
<evidence type="ECO:0000313" key="2">
    <source>
        <dbReference type="EMBL" id="KAJ4376123.1"/>
    </source>
</evidence>
<accession>A0A9W8YF68</accession>
<protein>
    <submittedName>
        <fullName evidence="2">Uncharacterized protein</fullName>
    </submittedName>
</protein>
<dbReference type="AlphaFoldDB" id="A0A9W8YF68"/>
<feature type="compositionally biased region" description="Low complexity" evidence="1">
    <location>
        <begin position="39"/>
        <end position="48"/>
    </location>
</feature>
<dbReference type="Proteomes" id="UP001140560">
    <property type="component" value="Unassembled WGS sequence"/>
</dbReference>
<feature type="region of interest" description="Disordered" evidence="1">
    <location>
        <begin position="1"/>
        <end position="79"/>
    </location>
</feature>
<comment type="caution">
    <text evidence="2">The sequence shown here is derived from an EMBL/GenBank/DDBJ whole genome shotgun (WGS) entry which is preliminary data.</text>
</comment>
<sequence>MPSPFHQKYSSQNHKFFGDNTVPAMPEGPKQEADRRASDSSTSSASSPTERRRSSAAQRYGNLEAVQRPQGEYHTNRRQSYQDMYAGKVGILGTMWNNFTRGPSVQPQAQAQKPKEPRDTTTLGR</sequence>
<feature type="compositionally biased region" description="Basic and acidic residues" evidence="1">
    <location>
        <begin position="29"/>
        <end position="38"/>
    </location>
</feature>
<name>A0A9W8YF68_9PLEO</name>
<dbReference type="EMBL" id="JAPEUY010000002">
    <property type="protein sequence ID" value="KAJ4376123.1"/>
    <property type="molecule type" value="Genomic_DNA"/>
</dbReference>
<organism evidence="2 3">
    <name type="scientific">Neocucurbitaria cava</name>
    <dbReference type="NCBI Taxonomy" id="798079"/>
    <lineage>
        <taxon>Eukaryota</taxon>
        <taxon>Fungi</taxon>
        <taxon>Dikarya</taxon>
        <taxon>Ascomycota</taxon>
        <taxon>Pezizomycotina</taxon>
        <taxon>Dothideomycetes</taxon>
        <taxon>Pleosporomycetidae</taxon>
        <taxon>Pleosporales</taxon>
        <taxon>Pleosporineae</taxon>
        <taxon>Cucurbitariaceae</taxon>
        <taxon>Neocucurbitaria</taxon>
    </lineage>
</organism>
<gene>
    <name evidence="2" type="ORF">N0V83_001404</name>
</gene>
<evidence type="ECO:0000313" key="3">
    <source>
        <dbReference type="Proteomes" id="UP001140560"/>
    </source>
</evidence>
<dbReference type="OrthoDB" id="4158609at2759"/>
<keyword evidence="3" id="KW-1185">Reference proteome</keyword>